<comment type="caution">
    <text evidence="5">The sequence shown here is derived from an EMBL/GenBank/DDBJ whole genome shotgun (WGS) entry which is preliminary data.</text>
</comment>
<dbReference type="SUPFAM" id="SSF53254">
    <property type="entry name" value="Phosphoglycerate mutase-like"/>
    <property type="match status" value="1"/>
</dbReference>
<dbReference type="InterPro" id="IPR029033">
    <property type="entry name" value="His_PPase_superfam"/>
</dbReference>
<evidence type="ECO:0000256" key="1">
    <source>
        <dbReference type="ARBA" id="ARBA00005582"/>
    </source>
</evidence>
<keyword evidence="6" id="KW-1185">Reference proteome</keyword>
<dbReference type="PANTHER" id="PTHR21340">
    <property type="entry name" value="DIADENOSINE 5,5-P1,P4-TETRAPHOSPHATE PYROPHOSPHOHYDROLASE MUTT"/>
    <property type="match status" value="1"/>
</dbReference>
<reference evidence="5 6" key="1">
    <citation type="submission" date="2020-09" db="EMBL/GenBank/DDBJ databases">
        <title>Flavimobilis rhizosphaerae sp. nov., isolated from rhizosphere soil of Spartina alterniflora.</title>
        <authorList>
            <person name="Hanqin C."/>
        </authorList>
    </citation>
    <scope>NUCLEOTIDE SEQUENCE [LARGE SCALE GENOMIC DNA]</scope>
    <source>
        <strain evidence="5 6">GY 10621</strain>
    </source>
</reference>
<dbReference type="InterPro" id="IPR051325">
    <property type="entry name" value="Nudix_hydrolase_domain"/>
</dbReference>
<name>A0ABR9DLJ0_9MICO</name>
<dbReference type="SMART" id="SM00855">
    <property type="entry name" value="PGAM"/>
    <property type="match status" value="1"/>
</dbReference>
<dbReference type="CDD" id="cd03673">
    <property type="entry name" value="NUDIX_Ap6A_hydrolase"/>
    <property type="match status" value="1"/>
</dbReference>
<feature type="domain" description="Nudix hydrolase" evidence="4">
    <location>
        <begin position="4"/>
        <end position="142"/>
    </location>
</feature>
<dbReference type="Gene3D" id="3.90.79.10">
    <property type="entry name" value="Nucleoside Triphosphate Pyrophosphohydrolase"/>
    <property type="match status" value="1"/>
</dbReference>
<dbReference type="Pfam" id="PF00293">
    <property type="entry name" value="NUDIX"/>
    <property type="match status" value="1"/>
</dbReference>
<dbReference type="EMBL" id="JACZDF010000001">
    <property type="protein sequence ID" value="MBD9698015.1"/>
    <property type="molecule type" value="Genomic_DNA"/>
</dbReference>
<keyword evidence="2 3" id="KW-0378">Hydrolase</keyword>
<dbReference type="Gene3D" id="3.40.50.1240">
    <property type="entry name" value="Phosphoglycerate mutase-like"/>
    <property type="match status" value="1"/>
</dbReference>
<accession>A0ABR9DLJ0</accession>
<dbReference type="PANTHER" id="PTHR21340:SF0">
    <property type="entry name" value="BIS(5'-NUCLEOSYL)-TETRAPHOSPHATASE [ASYMMETRICAL]"/>
    <property type="match status" value="1"/>
</dbReference>
<evidence type="ECO:0000259" key="4">
    <source>
        <dbReference type="PROSITE" id="PS51462"/>
    </source>
</evidence>
<proteinExistence type="inferred from homology"/>
<gene>
    <name evidence="5" type="ORF">IGS67_00685</name>
</gene>
<organism evidence="5 6">
    <name type="scientific">Flavimobilis rhizosphaerae</name>
    <dbReference type="NCBI Taxonomy" id="2775421"/>
    <lineage>
        <taxon>Bacteria</taxon>
        <taxon>Bacillati</taxon>
        <taxon>Actinomycetota</taxon>
        <taxon>Actinomycetes</taxon>
        <taxon>Micrococcales</taxon>
        <taxon>Jonesiaceae</taxon>
        <taxon>Flavimobilis</taxon>
    </lineage>
</organism>
<sequence>MRRPAIEAAGALVWRERKGRLQVQLVHRPRYDDWSWPKGKLDSGETLRECAVREVAEETGRPVVLGVPLPMQRYRTPEGRLKRVHYWAARRAADVDAPAVRVRPPVAPVDPTEIDDVVWLDVDVAHERLSRATDREPLDALVHAHAKDRLATHALVVARHARARKRGAWAGGEDDRPLTPAGYLQAATIVPILSAYGAAQIVSSSWLRCTDTIAPYARATGLSAGLSFDLTELAHADDPRDARDVVERLLEDPVASVLCTHRPVLPTVLKVLRLHARRSVRAQLPAEDPFLRPGELLVAHVAPRPDGPRVVAVEISRSHLHASILGNRAGVA</sequence>
<dbReference type="PROSITE" id="PS00893">
    <property type="entry name" value="NUDIX_BOX"/>
    <property type="match status" value="1"/>
</dbReference>
<dbReference type="Pfam" id="PF00300">
    <property type="entry name" value="His_Phos_1"/>
    <property type="match status" value="1"/>
</dbReference>
<dbReference type="PRINTS" id="PR00502">
    <property type="entry name" value="NUDIXFAMILY"/>
</dbReference>
<evidence type="ECO:0000313" key="5">
    <source>
        <dbReference type="EMBL" id="MBD9698015.1"/>
    </source>
</evidence>
<comment type="similarity">
    <text evidence="1 3">Belongs to the Nudix hydrolase family.</text>
</comment>
<dbReference type="Proteomes" id="UP000642107">
    <property type="component" value="Unassembled WGS sequence"/>
</dbReference>
<evidence type="ECO:0000256" key="2">
    <source>
        <dbReference type="ARBA" id="ARBA00022801"/>
    </source>
</evidence>
<dbReference type="InterPro" id="IPR013078">
    <property type="entry name" value="His_Pase_superF_clade-1"/>
</dbReference>
<evidence type="ECO:0000256" key="3">
    <source>
        <dbReference type="RuleBase" id="RU003476"/>
    </source>
</evidence>
<dbReference type="PROSITE" id="PS51462">
    <property type="entry name" value="NUDIX"/>
    <property type="match status" value="1"/>
</dbReference>
<dbReference type="InterPro" id="IPR015797">
    <property type="entry name" value="NUDIX_hydrolase-like_dom_sf"/>
</dbReference>
<dbReference type="InterPro" id="IPR020476">
    <property type="entry name" value="Nudix_hydrolase"/>
</dbReference>
<evidence type="ECO:0000313" key="6">
    <source>
        <dbReference type="Proteomes" id="UP000642107"/>
    </source>
</evidence>
<dbReference type="InterPro" id="IPR000086">
    <property type="entry name" value="NUDIX_hydrolase_dom"/>
</dbReference>
<protein>
    <submittedName>
        <fullName evidence="5">NUDIX domain-containing protein</fullName>
    </submittedName>
</protein>
<dbReference type="SUPFAM" id="SSF55811">
    <property type="entry name" value="Nudix"/>
    <property type="match status" value="1"/>
</dbReference>
<dbReference type="InterPro" id="IPR020084">
    <property type="entry name" value="NUDIX_hydrolase_CS"/>
</dbReference>